<feature type="chain" id="PRO_5016962483" evidence="2">
    <location>
        <begin position="24"/>
        <end position="263"/>
    </location>
</feature>
<accession>A0A379G139</accession>
<feature type="signal peptide" evidence="2">
    <location>
        <begin position="1"/>
        <end position="23"/>
    </location>
</feature>
<sequence>MKKNLLCAAALASLASLAGTASAENTENFLGYQNGFADINVNYLDWSRHTENKSKNTTHKEDFAYFELEGGANFNWGELYGFFDVENPFNKQHEDPGKNQRYTLKTTARVYLADTGFNLYGHVYGTWSLPGDKHGGNFHEVNTLYGVGYNTSIGNLWFKPFVALHYVDQTYYSGNNGYVVGWVAGYNFKMFQEDFMVTNWHEMEFARHKRYGNGGRDGVNGALAFWWNATPHLSAGLQYRYADNKLGDDFYQDGLIYTLKYNF</sequence>
<dbReference type="GO" id="GO:0009279">
    <property type="term" value="C:cell outer membrane"/>
    <property type="evidence" value="ECO:0007669"/>
    <property type="project" value="InterPro"/>
</dbReference>
<dbReference type="RefSeq" id="WP_006815761.1">
    <property type="nucleotide sequence ID" value="NZ_AP018946.1"/>
</dbReference>
<dbReference type="Proteomes" id="UP000255129">
    <property type="component" value="Unassembled WGS sequence"/>
</dbReference>
<comment type="similarity">
    <text evidence="1">Belongs to the nucleoside-specific channel-forming outer membrane porin (Tsx) (TC 1.B.10) family.</text>
</comment>
<gene>
    <name evidence="3" type="ORF">NCTC12026_00928</name>
</gene>
<evidence type="ECO:0000256" key="1">
    <source>
        <dbReference type="ARBA" id="ARBA00008728"/>
    </source>
</evidence>
<dbReference type="AlphaFoldDB" id="A0A379G139"/>
<dbReference type="OrthoDB" id="6474234at2"/>
<dbReference type="NCBIfam" id="NF008574">
    <property type="entry name" value="PRK11528.1"/>
    <property type="match status" value="1"/>
</dbReference>
<keyword evidence="2" id="KW-0732">Signal</keyword>
<dbReference type="EMBL" id="UGUA01000002">
    <property type="protein sequence ID" value="SUC34582.1"/>
    <property type="molecule type" value="Genomic_DNA"/>
</dbReference>
<name>A0A379G139_9GAMM</name>
<dbReference type="InterPro" id="IPR036777">
    <property type="entry name" value="Channel_Tsx-like_sf"/>
</dbReference>
<reference evidence="3 4" key="1">
    <citation type="submission" date="2018-06" db="EMBL/GenBank/DDBJ databases">
        <authorList>
            <consortium name="Pathogen Informatics"/>
            <person name="Doyle S."/>
        </authorList>
    </citation>
    <scope>NUCLEOTIDE SEQUENCE [LARGE SCALE GENOMIC DNA]</scope>
    <source>
        <strain evidence="3 4">NCTC12026</strain>
    </source>
</reference>
<evidence type="ECO:0000313" key="3">
    <source>
        <dbReference type="EMBL" id="SUC34582.1"/>
    </source>
</evidence>
<dbReference type="Pfam" id="PF03502">
    <property type="entry name" value="Channel_Tsx"/>
    <property type="match status" value="1"/>
</dbReference>
<evidence type="ECO:0000313" key="4">
    <source>
        <dbReference type="Proteomes" id="UP000255129"/>
    </source>
</evidence>
<proteinExistence type="inferred from homology"/>
<evidence type="ECO:0000256" key="2">
    <source>
        <dbReference type="SAM" id="SignalP"/>
    </source>
</evidence>
<organism evidence="3 4">
    <name type="scientific">Providencia rustigianii</name>
    <dbReference type="NCBI Taxonomy" id="158850"/>
    <lineage>
        <taxon>Bacteria</taxon>
        <taxon>Pseudomonadati</taxon>
        <taxon>Pseudomonadota</taxon>
        <taxon>Gammaproteobacteria</taxon>
        <taxon>Enterobacterales</taxon>
        <taxon>Morganellaceae</taxon>
        <taxon>Providencia</taxon>
    </lineage>
</organism>
<protein>
    <submittedName>
        <fullName evidence="3">Nucleoside-specific channel-forming protein, Tsx</fullName>
    </submittedName>
</protein>
<dbReference type="SUPFAM" id="SSF111364">
    <property type="entry name" value="Tsx-like channel"/>
    <property type="match status" value="1"/>
</dbReference>
<dbReference type="InterPro" id="IPR018013">
    <property type="entry name" value="Channel_Tsx-like"/>
</dbReference>